<dbReference type="AlphaFoldDB" id="A0A2Z7CB17"/>
<evidence type="ECO:0000259" key="1">
    <source>
        <dbReference type="Pfam" id="PF14372"/>
    </source>
</evidence>
<evidence type="ECO:0000313" key="3">
    <source>
        <dbReference type="Proteomes" id="UP000250235"/>
    </source>
</evidence>
<gene>
    <name evidence="2" type="ORF">F511_18910</name>
</gene>
<keyword evidence="3" id="KW-1185">Reference proteome</keyword>
<reference evidence="2 3" key="1">
    <citation type="journal article" date="2015" name="Proc. Natl. Acad. Sci. U.S.A.">
        <title>The resurrection genome of Boea hygrometrica: A blueprint for survival of dehydration.</title>
        <authorList>
            <person name="Xiao L."/>
            <person name="Yang G."/>
            <person name="Zhang L."/>
            <person name="Yang X."/>
            <person name="Zhao S."/>
            <person name="Ji Z."/>
            <person name="Zhou Q."/>
            <person name="Hu M."/>
            <person name="Wang Y."/>
            <person name="Chen M."/>
            <person name="Xu Y."/>
            <person name="Jin H."/>
            <person name="Xiao X."/>
            <person name="Hu G."/>
            <person name="Bao F."/>
            <person name="Hu Y."/>
            <person name="Wan P."/>
            <person name="Li L."/>
            <person name="Deng X."/>
            <person name="Kuang T."/>
            <person name="Xiang C."/>
            <person name="Zhu J.K."/>
            <person name="Oliver M.J."/>
            <person name="He Y."/>
        </authorList>
    </citation>
    <scope>NUCLEOTIDE SEQUENCE [LARGE SCALE GENOMIC DNA]</scope>
    <source>
        <strain evidence="3">cv. XS01</strain>
    </source>
</reference>
<evidence type="ECO:0000313" key="2">
    <source>
        <dbReference type="EMBL" id="KZV43853.1"/>
    </source>
</evidence>
<dbReference type="SUPFAM" id="SSF53098">
    <property type="entry name" value="Ribonuclease H-like"/>
    <property type="match status" value="1"/>
</dbReference>
<organism evidence="2 3">
    <name type="scientific">Dorcoceras hygrometricum</name>
    <dbReference type="NCBI Taxonomy" id="472368"/>
    <lineage>
        <taxon>Eukaryota</taxon>
        <taxon>Viridiplantae</taxon>
        <taxon>Streptophyta</taxon>
        <taxon>Embryophyta</taxon>
        <taxon>Tracheophyta</taxon>
        <taxon>Spermatophyta</taxon>
        <taxon>Magnoliopsida</taxon>
        <taxon>eudicotyledons</taxon>
        <taxon>Gunneridae</taxon>
        <taxon>Pentapetalae</taxon>
        <taxon>asterids</taxon>
        <taxon>lamiids</taxon>
        <taxon>Lamiales</taxon>
        <taxon>Gesneriaceae</taxon>
        <taxon>Didymocarpoideae</taxon>
        <taxon>Trichosporeae</taxon>
        <taxon>Loxocarpinae</taxon>
        <taxon>Dorcoceras</taxon>
    </lineage>
</organism>
<dbReference type="PANTHER" id="PTHR23272">
    <property type="entry name" value="BED FINGER-RELATED"/>
    <property type="match status" value="1"/>
</dbReference>
<feature type="domain" description="hAT-like transposase RNase-H fold" evidence="1">
    <location>
        <begin position="36"/>
        <end position="115"/>
    </location>
</feature>
<name>A0A2Z7CB17_9LAMI</name>
<accession>A0A2Z7CB17</accession>
<dbReference type="OrthoDB" id="1747355at2759"/>
<dbReference type="Proteomes" id="UP000250235">
    <property type="component" value="Unassembled WGS sequence"/>
</dbReference>
<dbReference type="EMBL" id="KQ997619">
    <property type="protein sequence ID" value="KZV43853.1"/>
    <property type="molecule type" value="Genomic_DNA"/>
</dbReference>
<dbReference type="InterPro" id="IPR025525">
    <property type="entry name" value="hAT-like_transposase_RNase-H"/>
</dbReference>
<dbReference type="InterPro" id="IPR012337">
    <property type="entry name" value="RNaseH-like_sf"/>
</dbReference>
<dbReference type="PANTHER" id="PTHR23272:SF193">
    <property type="entry name" value="OS07G0624100 PROTEIN"/>
    <property type="match status" value="1"/>
</dbReference>
<dbReference type="Pfam" id="PF14372">
    <property type="entry name" value="hAT-like_RNase-H"/>
    <property type="match status" value="1"/>
</dbReference>
<proteinExistence type="predicted"/>
<protein>
    <recommendedName>
        <fullName evidence="1">hAT-like transposase RNase-H fold domain-containing protein</fullName>
    </recommendedName>
</protein>
<sequence length="117" mass="13967">MSDSVVKIRNTVRYVRSSPARFKKFKTASKMEVTSLFVTSNQYFHELCLIKNVIKNYTTEKDPLLSRMTKGMESKFNKYWGDFEKINSLLFVAIIHDPRYKLKFIKYYLSHFDEKDC</sequence>
<dbReference type="GO" id="GO:0003677">
    <property type="term" value="F:DNA binding"/>
    <property type="evidence" value="ECO:0007669"/>
    <property type="project" value="InterPro"/>
</dbReference>